<accession>A0A7S0KK43</accession>
<comment type="subcellular location">
    <subcellularLocation>
        <location evidence="1">Nucleus</location>
    </subcellularLocation>
</comment>
<feature type="compositionally biased region" description="Low complexity" evidence="2">
    <location>
        <begin position="23"/>
        <end position="35"/>
    </location>
</feature>
<dbReference type="PROSITE" id="PS51319">
    <property type="entry name" value="TFIIS_N"/>
    <property type="match status" value="1"/>
</dbReference>
<dbReference type="Pfam" id="PF08711">
    <property type="entry name" value="Med26"/>
    <property type="match status" value="1"/>
</dbReference>
<evidence type="ECO:0000259" key="3">
    <source>
        <dbReference type="PROSITE" id="PS51319"/>
    </source>
</evidence>
<feature type="compositionally biased region" description="Polar residues" evidence="2">
    <location>
        <begin position="53"/>
        <end position="62"/>
    </location>
</feature>
<dbReference type="InterPro" id="IPR035441">
    <property type="entry name" value="TFIIS/LEDGF_dom_sf"/>
</dbReference>
<evidence type="ECO:0000313" key="4">
    <source>
        <dbReference type="EMBL" id="CAD8582167.1"/>
    </source>
</evidence>
<dbReference type="GO" id="GO:0032784">
    <property type="term" value="P:regulation of DNA-templated transcription elongation"/>
    <property type="evidence" value="ECO:0007669"/>
    <property type="project" value="InterPro"/>
</dbReference>
<dbReference type="PANTHER" id="PTHR47350:SF4">
    <property type="entry name" value="PROTEIN IWS1 HOMOLOG 1"/>
    <property type="match status" value="1"/>
</dbReference>
<dbReference type="EMBL" id="HBEV01004526">
    <property type="protein sequence ID" value="CAD8582167.1"/>
    <property type="molecule type" value="Transcribed_RNA"/>
</dbReference>
<feature type="compositionally biased region" description="Basic residues" evidence="2">
    <location>
        <begin position="120"/>
        <end position="129"/>
    </location>
</feature>
<dbReference type="Gene3D" id="1.20.930.10">
    <property type="entry name" value="Conserved domain common to transcription factors TFIIS, elongin A, CRSP70"/>
    <property type="match status" value="1"/>
</dbReference>
<sequence>MQPPVDDFAAFRDTKIDAPLPGEVPASAVAPAPEAASRDLLKTLFGEDDDDPSNQTSASLNVRNTALSFAKSFARKRKFTKPLSAASNDRSVGVMNASKNSEAPDSQKDCNQQRASNNSLHRHRNKQSLRRSFNEHGYPDCVDVDRDDAFASTPDSPFASEAEEDYEDINMIFGSSGARSTRKERSEHELRDHVNTFLARMELATEQDRECIKKKQPAIFKLRMLQEVKETLKNVDTHDLLLRHGLMKVLANWLALLPDHNLPNATVRTAVIDIISLLPIETDLVDRKEQLKSSGLGQMIMFLSQLPEETRANRNKCKKLVEKWSRPVYELTSHYGDLRRGKEECLGEENFHESDATTSKNKERATEDPDVVRNTTLGIRHGEFSFRHHALVPEPEAMDYVLRPKLLSDPNDIKARTQNADQQRVRKLVGKVVKRKDGVKNGKAHLPSIEGRGMVTYH</sequence>
<evidence type="ECO:0000256" key="2">
    <source>
        <dbReference type="SAM" id="MobiDB-lite"/>
    </source>
</evidence>
<reference evidence="4" key="1">
    <citation type="submission" date="2021-01" db="EMBL/GenBank/DDBJ databases">
        <authorList>
            <person name="Corre E."/>
            <person name="Pelletier E."/>
            <person name="Niang G."/>
            <person name="Scheremetjew M."/>
            <person name="Finn R."/>
            <person name="Kale V."/>
            <person name="Holt S."/>
            <person name="Cochrane G."/>
            <person name="Meng A."/>
            <person name="Brown T."/>
            <person name="Cohen L."/>
        </authorList>
    </citation>
    <scope>NUCLEOTIDE SEQUENCE</scope>
    <source>
        <strain evidence="4">CCMP494</strain>
    </source>
</reference>
<feature type="region of interest" description="Disordered" evidence="2">
    <location>
        <begin position="349"/>
        <end position="368"/>
    </location>
</feature>
<evidence type="ECO:0000256" key="1">
    <source>
        <dbReference type="PROSITE-ProRule" id="PRU00649"/>
    </source>
</evidence>
<dbReference type="InterPro" id="IPR044204">
    <property type="entry name" value="IWS1/2"/>
</dbReference>
<dbReference type="PANTHER" id="PTHR47350">
    <property type="entry name" value="PROTEIN IWS1 HOMOLOG 1"/>
    <property type="match status" value="1"/>
</dbReference>
<feature type="compositionally biased region" description="Polar residues" evidence="2">
    <location>
        <begin position="97"/>
        <end position="119"/>
    </location>
</feature>
<feature type="region of interest" description="Disordered" evidence="2">
    <location>
        <begin position="80"/>
        <end position="137"/>
    </location>
</feature>
<keyword evidence="1" id="KW-0539">Nucleus</keyword>
<protein>
    <recommendedName>
        <fullName evidence="3">TFIIS N-terminal domain-containing protein</fullName>
    </recommendedName>
</protein>
<dbReference type="AlphaFoldDB" id="A0A7S0KK43"/>
<name>A0A7S0KK43_MICPS</name>
<dbReference type="GO" id="GO:0005634">
    <property type="term" value="C:nucleus"/>
    <property type="evidence" value="ECO:0007669"/>
    <property type="project" value="UniProtKB-SubCell"/>
</dbReference>
<dbReference type="InterPro" id="IPR017923">
    <property type="entry name" value="TFIIS_N"/>
</dbReference>
<proteinExistence type="predicted"/>
<feature type="region of interest" description="Disordered" evidence="2">
    <location>
        <begin position="14"/>
        <end position="62"/>
    </location>
</feature>
<gene>
    <name evidence="4" type="ORF">MSP1404_LOCUS3453</name>
</gene>
<feature type="domain" description="TFIIS N-terminal" evidence="3">
    <location>
        <begin position="248"/>
        <end position="331"/>
    </location>
</feature>
<organism evidence="4">
    <name type="scientific">Micromonas pusilla</name>
    <name type="common">Picoplanktonic green alga</name>
    <name type="synonym">Chromulina pusilla</name>
    <dbReference type="NCBI Taxonomy" id="38833"/>
    <lineage>
        <taxon>Eukaryota</taxon>
        <taxon>Viridiplantae</taxon>
        <taxon>Chlorophyta</taxon>
        <taxon>Mamiellophyceae</taxon>
        <taxon>Mamiellales</taxon>
        <taxon>Mamiellaceae</taxon>
        <taxon>Micromonas</taxon>
    </lineage>
</organism>
<dbReference type="GO" id="GO:0009742">
    <property type="term" value="P:brassinosteroid mediated signaling pathway"/>
    <property type="evidence" value="ECO:0007669"/>
    <property type="project" value="InterPro"/>
</dbReference>